<feature type="region of interest" description="Disordered" evidence="1">
    <location>
        <begin position="43"/>
        <end position="108"/>
    </location>
</feature>
<dbReference type="EMBL" id="CP091430">
    <property type="protein sequence ID" value="UVI32525.1"/>
    <property type="molecule type" value="Genomic_DNA"/>
</dbReference>
<feature type="compositionally biased region" description="Basic and acidic residues" evidence="1">
    <location>
        <begin position="56"/>
        <end position="67"/>
    </location>
</feature>
<organism evidence="2 3">
    <name type="scientific">Paenibacillus spongiae</name>
    <dbReference type="NCBI Taxonomy" id="2909671"/>
    <lineage>
        <taxon>Bacteria</taxon>
        <taxon>Bacillati</taxon>
        <taxon>Bacillota</taxon>
        <taxon>Bacilli</taxon>
        <taxon>Bacillales</taxon>
        <taxon>Paenibacillaceae</taxon>
        <taxon>Paenibacillus</taxon>
    </lineage>
</organism>
<accession>A0ABY5SGC1</accession>
<protein>
    <submittedName>
        <fullName evidence="2">Uncharacterized protein</fullName>
    </submittedName>
</protein>
<proteinExistence type="predicted"/>
<evidence type="ECO:0000313" key="3">
    <source>
        <dbReference type="Proteomes" id="UP001057877"/>
    </source>
</evidence>
<evidence type="ECO:0000256" key="1">
    <source>
        <dbReference type="SAM" id="MobiDB-lite"/>
    </source>
</evidence>
<gene>
    <name evidence="2" type="ORF">L1F29_12155</name>
</gene>
<sequence length="108" mass="12045">MTFRSIDLQVSVQRSPEAGTIHNQMIQKPVIEQTKLENEAVKQTELARTQNAAVEESSKLDIHERQQDAGSRNPSKRNKPGKDSPDALETSSQEAAHPYKGKHIDISL</sequence>
<dbReference type="RefSeq" id="WP_258388578.1">
    <property type="nucleotide sequence ID" value="NZ_CP091430.1"/>
</dbReference>
<keyword evidence="3" id="KW-1185">Reference proteome</keyword>
<evidence type="ECO:0000313" key="2">
    <source>
        <dbReference type="EMBL" id="UVI32525.1"/>
    </source>
</evidence>
<dbReference type="Proteomes" id="UP001057877">
    <property type="component" value="Chromosome"/>
</dbReference>
<reference evidence="2" key="1">
    <citation type="submission" date="2022-01" db="EMBL/GenBank/DDBJ databases">
        <title>Paenibacillus spongiae sp. nov., isolated from marine sponge.</title>
        <authorList>
            <person name="Li Z."/>
            <person name="Zhang M."/>
        </authorList>
    </citation>
    <scope>NUCLEOTIDE SEQUENCE</scope>
    <source>
        <strain evidence="2">PHS-Z3</strain>
    </source>
</reference>
<name>A0ABY5SGC1_9BACL</name>